<proteinExistence type="predicted"/>
<name>A0A2P2PF66_RHIMU</name>
<dbReference type="AlphaFoldDB" id="A0A2P2PF66"/>
<accession>A0A2P2PF66</accession>
<evidence type="ECO:0000313" key="1">
    <source>
        <dbReference type="EMBL" id="MBX53378.1"/>
    </source>
</evidence>
<protein>
    <submittedName>
        <fullName evidence="1">Uncharacterized protein</fullName>
    </submittedName>
</protein>
<reference evidence="1" key="1">
    <citation type="submission" date="2018-02" db="EMBL/GenBank/DDBJ databases">
        <title>Rhizophora mucronata_Transcriptome.</title>
        <authorList>
            <person name="Meera S.P."/>
            <person name="Sreeshan A."/>
            <person name="Augustine A."/>
        </authorList>
    </citation>
    <scope>NUCLEOTIDE SEQUENCE</scope>
    <source>
        <tissue evidence="1">Leaf</tissue>
    </source>
</reference>
<organism evidence="1">
    <name type="scientific">Rhizophora mucronata</name>
    <name type="common">Asiatic mangrove</name>
    <dbReference type="NCBI Taxonomy" id="61149"/>
    <lineage>
        <taxon>Eukaryota</taxon>
        <taxon>Viridiplantae</taxon>
        <taxon>Streptophyta</taxon>
        <taxon>Embryophyta</taxon>
        <taxon>Tracheophyta</taxon>
        <taxon>Spermatophyta</taxon>
        <taxon>Magnoliopsida</taxon>
        <taxon>eudicotyledons</taxon>
        <taxon>Gunneridae</taxon>
        <taxon>Pentapetalae</taxon>
        <taxon>rosids</taxon>
        <taxon>fabids</taxon>
        <taxon>Malpighiales</taxon>
        <taxon>Rhizophoraceae</taxon>
        <taxon>Rhizophora</taxon>
    </lineage>
</organism>
<sequence>MSINDLLMYGKLVGGSFSTAFGMQFSQHKFKQAESKGYFSNLHLQ</sequence>
<dbReference type="EMBL" id="GGEC01072894">
    <property type="protein sequence ID" value="MBX53378.1"/>
    <property type="molecule type" value="Transcribed_RNA"/>
</dbReference>